<dbReference type="EMBL" id="LLXH01000263">
    <property type="protein sequence ID" value="PKC69703.1"/>
    <property type="molecule type" value="Genomic_DNA"/>
</dbReference>
<dbReference type="OrthoDB" id="10588976at2759"/>
<evidence type="ECO:0000313" key="4">
    <source>
        <dbReference type="Proteomes" id="UP000232722"/>
    </source>
</evidence>
<dbReference type="Proteomes" id="UP000232722">
    <property type="component" value="Unassembled WGS sequence"/>
</dbReference>
<dbReference type="InterPro" id="IPR006597">
    <property type="entry name" value="Sel1-like"/>
</dbReference>
<reference evidence="1 4" key="2">
    <citation type="submission" date="2017-09" db="EMBL/GenBank/DDBJ databases">
        <title>Extensive intraspecific genome diversity in a model arbuscular mycorrhizal fungus.</title>
        <authorList>
            <person name="Chen E.C."/>
            <person name="Morin E."/>
            <person name="Beaudet D."/>
            <person name="Noel J."/>
            <person name="Ndikumana S."/>
            <person name="Charron P."/>
            <person name="St-Onge C."/>
            <person name="Giorgi J."/>
            <person name="Grigoriev I.V."/>
            <person name="Roux C."/>
            <person name="Martin F.M."/>
            <person name="Corradi N."/>
        </authorList>
    </citation>
    <scope>NUCLEOTIDE SEQUENCE [LARGE SCALE GENOMIC DNA]</scope>
    <source>
        <strain evidence="1 4">A5</strain>
    </source>
</reference>
<evidence type="ECO:0000313" key="3">
    <source>
        <dbReference type="Proteomes" id="UP000232688"/>
    </source>
</evidence>
<dbReference type="VEuPathDB" id="FungiDB:RhiirA1_415280"/>
<name>A0A2I1E8P3_9GLOM</name>
<dbReference type="EMBL" id="LLXJ01000142">
    <property type="protein sequence ID" value="PKC14289.1"/>
    <property type="molecule type" value="Genomic_DNA"/>
</dbReference>
<reference evidence="1 4" key="1">
    <citation type="submission" date="2016-04" db="EMBL/GenBank/DDBJ databases">
        <title>Genome analyses suggest a sexual origin of heterokaryosis in a supposedly ancient asexual fungus.</title>
        <authorList>
            <person name="Ropars J."/>
            <person name="Sedzielewska K."/>
            <person name="Noel J."/>
            <person name="Charron P."/>
            <person name="Farinelli L."/>
            <person name="Marton T."/>
            <person name="Kruger M."/>
            <person name="Pelin A."/>
            <person name="Brachmann A."/>
            <person name="Corradi N."/>
        </authorList>
    </citation>
    <scope>NUCLEOTIDE SEQUENCE [LARGE SCALE GENOMIC DNA]</scope>
    <source>
        <strain evidence="1 4">A5</strain>
    </source>
</reference>
<dbReference type="VEuPathDB" id="FungiDB:RhiirFUN_008445"/>
<gene>
    <name evidence="2" type="ORF">RhiirA1_415280</name>
    <name evidence="1" type="ORF">RhiirA5_350530</name>
</gene>
<dbReference type="VEuPathDB" id="FungiDB:FUN_008075"/>
<reference evidence="2 3" key="3">
    <citation type="submission" date="2017-10" db="EMBL/GenBank/DDBJ databases">
        <title>Extensive intraspecific genome diversity in a model arbuscular mycorrhizal fungus.</title>
        <authorList>
            <person name="Chen E.C.H."/>
            <person name="Morin E."/>
            <person name="Baudet D."/>
            <person name="Noel J."/>
            <person name="Ndikumana S."/>
            <person name="Charron P."/>
            <person name="St-Onge C."/>
            <person name="Giorgi J."/>
            <person name="Grigoriev I.V."/>
            <person name="Roux C."/>
            <person name="Martin F.M."/>
            <person name="Corradi N."/>
        </authorList>
    </citation>
    <scope>NUCLEOTIDE SEQUENCE [LARGE SCALE GENOMIC DNA]</scope>
    <source>
        <strain evidence="2 3">A1</strain>
    </source>
</reference>
<dbReference type="SUPFAM" id="SSF81901">
    <property type="entry name" value="HCP-like"/>
    <property type="match status" value="1"/>
</dbReference>
<reference evidence="2 3" key="4">
    <citation type="submission" date="2017-10" db="EMBL/GenBank/DDBJ databases">
        <title>Genome analyses suggest a sexual origin of heterokaryosis in a supposedly ancient asexual fungus.</title>
        <authorList>
            <person name="Corradi N."/>
            <person name="Sedzielewska K."/>
            <person name="Noel J."/>
            <person name="Charron P."/>
            <person name="Farinelli L."/>
            <person name="Marton T."/>
            <person name="Kruger M."/>
            <person name="Pelin A."/>
            <person name="Brachmann A."/>
            <person name="Corradi N."/>
        </authorList>
    </citation>
    <scope>NUCLEOTIDE SEQUENCE [LARGE SCALE GENOMIC DNA]</scope>
    <source>
        <strain evidence="2 3">A1</strain>
    </source>
</reference>
<evidence type="ECO:0008006" key="5">
    <source>
        <dbReference type="Google" id="ProtNLM"/>
    </source>
</evidence>
<comment type="caution">
    <text evidence="2">The sequence shown here is derived from an EMBL/GenBank/DDBJ whole genome shotgun (WGS) entry which is preliminary data.</text>
</comment>
<dbReference type="SMART" id="SM00671">
    <property type="entry name" value="SEL1"/>
    <property type="match status" value="1"/>
</dbReference>
<proteinExistence type="predicted"/>
<organism evidence="2 3">
    <name type="scientific">Rhizophagus irregularis</name>
    <dbReference type="NCBI Taxonomy" id="588596"/>
    <lineage>
        <taxon>Eukaryota</taxon>
        <taxon>Fungi</taxon>
        <taxon>Fungi incertae sedis</taxon>
        <taxon>Mucoromycota</taxon>
        <taxon>Glomeromycotina</taxon>
        <taxon>Glomeromycetes</taxon>
        <taxon>Glomerales</taxon>
        <taxon>Glomeraceae</taxon>
        <taxon>Rhizophagus</taxon>
    </lineage>
</organism>
<dbReference type="AlphaFoldDB" id="A0A2I1E8P3"/>
<sequence length="105" mass="12278">MEGIEMLKYAAENGLVMGQTFLGEAYERGQIGEKINDKEAIKFYFKAAKQNRGYYSHVAQLRLRDFRASNKILAGEEDIENVIKIYVEELKYYYDGKEKMLKNIH</sequence>
<evidence type="ECO:0000313" key="2">
    <source>
        <dbReference type="EMBL" id="PKC69703.1"/>
    </source>
</evidence>
<dbReference type="Gene3D" id="1.25.40.10">
    <property type="entry name" value="Tetratricopeptide repeat domain"/>
    <property type="match status" value="1"/>
</dbReference>
<accession>A0A2I1E8P3</accession>
<dbReference type="InterPro" id="IPR011990">
    <property type="entry name" value="TPR-like_helical_dom_sf"/>
</dbReference>
<evidence type="ECO:0000313" key="1">
    <source>
        <dbReference type="EMBL" id="PKC14289.1"/>
    </source>
</evidence>
<dbReference type="Proteomes" id="UP000232688">
    <property type="component" value="Unassembled WGS sequence"/>
</dbReference>
<protein>
    <recommendedName>
        <fullName evidence="5">HCP-like protein</fullName>
    </recommendedName>
</protein>